<evidence type="ECO:0000259" key="4">
    <source>
        <dbReference type="PROSITE" id="PS50006"/>
    </source>
</evidence>
<dbReference type="InterPro" id="IPR050923">
    <property type="entry name" value="Cell_Proc_Reg/RNA_Proc"/>
</dbReference>
<dbReference type="CDD" id="cd19856">
    <property type="entry name" value="DSRM_Kanadaptin"/>
    <property type="match status" value="1"/>
</dbReference>
<evidence type="ECO:0000256" key="3">
    <source>
        <dbReference type="SAM" id="MobiDB-lite"/>
    </source>
</evidence>
<organism evidence="6">
    <name type="scientific">Heligmosomoides polygyrus</name>
    <name type="common">Parasitic roundworm</name>
    <dbReference type="NCBI Taxonomy" id="6339"/>
    <lineage>
        <taxon>Eukaryota</taxon>
        <taxon>Metazoa</taxon>
        <taxon>Ecdysozoa</taxon>
        <taxon>Nematoda</taxon>
        <taxon>Chromadorea</taxon>
        <taxon>Rhabditida</taxon>
        <taxon>Rhabditina</taxon>
        <taxon>Rhabditomorpha</taxon>
        <taxon>Strongyloidea</taxon>
        <taxon>Heligmosomidae</taxon>
        <taxon>Heligmosomoides</taxon>
    </lineage>
</organism>
<dbReference type="SUPFAM" id="SSF49879">
    <property type="entry name" value="SMAD/FHA domain"/>
    <property type="match status" value="1"/>
</dbReference>
<dbReference type="SUPFAM" id="SSF54768">
    <property type="entry name" value="dsRNA-binding domain-like"/>
    <property type="match status" value="1"/>
</dbReference>
<keyword evidence="1" id="KW-0694">RNA-binding</keyword>
<dbReference type="SMART" id="SM00240">
    <property type="entry name" value="FHA"/>
    <property type="match status" value="1"/>
</dbReference>
<evidence type="ECO:0000256" key="1">
    <source>
        <dbReference type="PROSITE-ProRule" id="PRU00266"/>
    </source>
</evidence>
<evidence type="ECO:0000256" key="2">
    <source>
        <dbReference type="SAM" id="Coils"/>
    </source>
</evidence>
<dbReference type="GO" id="GO:0003723">
    <property type="term" value="F:RNA binding"/>
    <property type="evidence" value="ECO:0007669"/>
    <property type="project" value="UniProtKB-UniRule"/>
</dbReference>
<dbReference type="AlphaFoldDB" id="A0A3P8BQG4"/>
<gene>
    <name evidence="6" type="ORF">HPBE_LOCUS9009</name>
</gene>
<sequence length="587" mass="65973">MYVAICHVGPPRHVVVTPPPRTLFPDEAPNSPVQRAEAETKISITHPTLHYTAPPWACIPEKGLVIYDGHRRPESLLNRSEHTYIALPSIHSHLDHPSISRYHCILQYGDDQIGKTGKGWHIYDMGSTHGTKANKNKLPPKQHIRIRVGFVLQFGGSSRIFSLLGPDQDCESEWDCSPSEMREKMLKKAIEAKAAAAAKRELEEERLRESQMSEGIDWGMRFDEDTPAPSVDLDGHLMEDREQYYQSDPKKALAKFFEREGFDMTFQLTEQGSGHTHKWLCAIELPIEVSGVDRTYTAQAIVSTSKKDAQVQCALEACRILDAHGVLRSSKAKSRTKKNDLEANDFYDSDEDEYLDRTGQIERQREKRMLWAKSNEKATKKSTYESLLKELEETRENITQLKQKLDEMHTVKASTNTGDSLDDYCRQLSEGHGVVPDLKAKTETSVLRQRLVALTHDAQRLEKLVKIAKPVALPELKMAGTNSSADKQAFLRKTMMIGRKKASDLKAPAASTASNIVKGPAADVPFRPEVEGDDGQTIESIIQDDEPTNEIAGPSTVAVDEKKPETTQRGNQEHLTIILFLFTHLFI</sequence>
<dbReference type="Pfam" id="PF00498">
    <property type="entry name" value="FHA"/>
    <property type="match status" value="1"/>
</dbReference>
<dbReference type="PANTHER" id="PTHR23308">
    <property type="entry name" value="NUCLEAR INHIBITOR OF PROTEIN PHOSPHATASE-1"/>
    <property type="match status" value="1"/>
</dbReference>
<evidence type="ECO:0000259" key="5">
    <source>
        <dbReference type="PROSITE" id="PS50137"/>
    </source>
</evidence>
<dbReference type="PROSITE" id="PS50006">
    <property type="entry name" value="FHA_DOMAIN"/>
    <property type="match status" value="1"/>
</dbReference>
<evidence type="ECO:0008006" key="7">
    <source>
        <dbReference type="Google" id="ProtNLM"/>
    </source>
</evidence>
<dbReference type="InterPro" id="IPR008984">
    <property type="entry name" value="SMAD_FHA_dom_sf"/>
</dbReference>
<evidence type="ECO:0000313" key="6">
    <source>
        <dbReference type="EMBL" id="VDO78748.1"/>
    </source>
</evidence>
<dbReference type="InterPro" id="IPR014720">
    <property type="entry name" value="dsRBD_dom"/>
</dbReference>
<accession>A0A3P8BQG4</accession>
<feature type="domain" description="DRBM" evidence="5">
    <location>
        <begin position="248"/>
        <end position="323"/>
    </location>
</feature>
<keyword evidence="2" id="KW-0175">Coiled coil</keyword>
<name>A0A3P8BQG4_HELPZ</name>
<reference evidence="6" key="1">
    <citation type="submission" date="2018-11" db="EMBL/GenBank/DDBJ databases">
        <authorList>
            <consortium name="Pathogen Informatics"/>
        </authorList>
    </citation>
    <scope>NUCLEOTIDE SEQUENCE [LARGE SCALE GENOMIC DNA]</scope>
</reference>
<protein>
    <recommendedName>
        <fullName evidence="7">FHA domain-containing protein</fullName>
    </recommendedName>
</protein>
<dbReference type="Pfam" id="PF00035">
    <property type="entry name" value="dsrm"/>
    <property type="match status" value="1"/>
</dbReference>
<dbReference type="InterPro" id="IPR000253">
    <property type="entry name" value="FHA_dom"/>
</dbReference>
<feature type="region of interest" description="Disordered" evidence="3">
    <location>
        <begin position="547"/>
        <end position="568"/>
    </location>
</feature>
<feature type="domain" description="FHA" evidence="4">
    <location>
        <begin position="75"/>
        <end position="138"/>
    </location>
</feature>
<dbReference type="Gene3D" id="2.60.200.20">
    <property type="match status" value="1"/>
</dbReference>
<feature type="coiled-coil region" evidence="2">
    <location>
        <begin position="377"/>
        <end position="411"/>
    </location>
</feature>
<dbReference type="PROSITE" id="PS50137">
    <property type="entry name" value="DS_RBD"/>
    <property type="match status" value="1"/>
</dbReference>
<dbReference type="Gene3D" id="3.30.160.20">
    <property type="match status" value="1"/>
</dbReference>
<dbReference type="SMART" id="SM00358">
    <property type="entry name" value="DSRM"/>
    <property type="match status" value="1"/>
</dbReference>
<proteinExistence type="predicted"/>
<dbReference type="EMBL" id="UZAH01026315">
    <property type="protein sequence ID" value="VDO78748.1"/>
    <property type="molecule type" value="Genomic_DNA"/>
</dbReference>
<dbReference type="OrthoDB" id="433755at2759"/>